<keyword evidence="2" id="KW-0806">Transcription termination</keyword>
<keyword evidence="2" id="KW-0804">Transcription</keyword>
<name>A0AAV1RAN2_9ROSI</name>
<dbReference type="PANTHER" id="PTHR13068">
    <property type="entry name" value="CGI-12 PROTEIN-RELATED"/>
    <property type="match status" value="1"/>
</dbReference>
<protein>
    <submittedName>
        <fullName evidence="4">Uncharacterized protein</fullName>
    </submittedName>
</protein>
<dbReference type="Proteomes" id="UP001314170">
    <property type="component" value="Unassembled WGS sequence"/>
</dbReference>
<evidence type="ECO:0000256" key="1">
    <source>
        <dbReference type="ARBA" id="ARBA00007692"/>
    </source>
</evidence>
<evidence type="ECO:0000256" key="2">
    <source>
        <dbReference type="ARBA" id="ARBA00022472"/>
    </source>
</evidence>
<dbReference type="EMBL" id="CAWUPB010000913">
    <property type="protein sequence ID" value="CAK7332061.1"/>
    <property type="molecule type" value="Genomic_DNA"/>
</dbReference>
<evidence type="ECO:0000256" key="3">
    <source>
        <dbReference type="ARBA" id="ARBA00022946"/>
    </source>
</evidence>
<dbReference type="SMART" id="SM00733">
    <property type="entry name" value="Mterf"/>
    <property type="match status" value="7"/>
</dbReference>
<gene>
    <name evidence="4" type="ORF">DCAF_LOCUS8787</name>
</gene>
<accession>A0AAV1RAN2</accession>
<dbReference type="Pfam" id="PF02536">
    <property type="entry name" value="mTERF"/>
    <property type="match status" value="1"/>
</dbReference>
<dbReference type="FunFam" id="1.25.70.10:FF:000001">
    <property type="entry name" value="Mitochondrial transcription termination factor-like"/>
    <property type="match status" value="1"/>
</dbReference>
<comment type="similarity">
    <text evidence="1">Belongs to the mTERF family.</text>
</comment>
<comment type="caution">
    <text evidence="4">The sequence shown here is derived from an EMBL/GenBank/DDBJ whole genome shotgun (WGS) entry which is preliminary data.</text>
</comment>
<keyword evidence="3" id="KW-0809">Transit peptide</keyword>
<organism evidence="4 5">
    <name type="scientific">Dovyalis caffra</name>
    <dbReference type="NCBI Taxonomy" id="77055"/>
    <lineage>
        <taxon>Eukaryota</taxon>
        <taxon>Viridiplantae</taxon>
        <taxon>Streptophyta</taxon>
        <taxon>Embryophyta</taxon>
        <taxon>Tracheophyta</taxon>
        <taxon>Spermatophyta</taxon>
        <taxon>Magnoliopsida</taxon>
        <taxon>eudicotyledons</taxon>
        <taxon>Gunneridae</taxon>
        <taxon>Pentapetalae</taxon>
        <taxon>rosids</taxon>
        <taxon>fabids</taxon>
        <taxon>Malpighiales</taxon>
        <taxon>Salicaceae</taxon>
        <taxon>Flacourtieae</taxon>
        <taxon>Dovyalis</taxon>
    </lineage>
</organism>
<dbReference type="AlphaFoldDB" id="A0AAV1RAN2"/>
<dbReference type="InterPro" id="IPR038538">
    <property type="entry name" value="MTERF_sf"/>
</dbReference>
<dbReference type="Gene3D" id="1.25.70.10">
    <property type="entry name" value="Transcription termination factor 3, mitochondrial"/>
    <property type="match status" value="1"/>
</dbReference>
<dbReference type="GO" id="GO:0003676">
    <property type="term" value="F:nucleic acid binding"/>
    <property type="evidence" value="ECO:0007669"/>
    <property type="project" value="InterPro"/>
</dbReference>
<dbReference type="InterPro" id="IPR003690">
    <property type="entry name" value="MTERF"/>
</dbReference>
<dbReference type="PANTHER" id="PTHR13068:SF233">
    <property type="entry name" value="MTERF FAMILY PROTEIN"/>
    <property type="match status" value="1"/>
</dbReference>
<keyword evidence="2" id="KW-0805">Transcription regulation</keyword>
<dbReference type="GO" id="GO:0006353">
    <property type="term" value="P:DNA-templated transcription termination"/>
    <property type="evidence" value="ECO:0007669"/>
    <property type="project" value="UniProtKB-KW"/>
</dbReference>
<proteinExistence type="inferred from homology"/>
<reference evidence="4 5" key="1">
    <citation type="submission" date="2024-01" db="EMBL/GenBank/DDBJ databases">
        <authorList>
            <person name="Waweru B."/>
        </authorList>
    </citation>
    <scope>NUCLEOTIDE SEQUENCE [LARGE SCALE GENOMIC DNA]</scope>
</reference>
<evidence type="ECO:0000313" key="4">
    <source>
        <dbReference type="EMBL" id="CAK7332061.1"/>
    </source>
</evidence>
<sequence>MFGFLGENLRLAVVGKNSSFSILSSSRCISSATNQHSLTVSYLINSSSFPPKSALIVSKNVYFETLTQPDSVFSLLKNHGFSQTQILELVQSHPKLLMCNPEEVLLPKLDFFNSIGLSTFDIAKHTLLLDRSLKSQIIPNFSFLKALIKSDEKTVAAINRCPFVLTLDCKRDMASKVNLLRENGVLESSIVTLVYYWPRIFSMNFDKVKSLVEEARDMGFDPSKRIFVAGVRSLKSMSKSTWEKKVDVYKRWNLSEADVLSAFRKVPEFMEISEDKIMGVMDLFVKKLDCESSLIVKSPLIMTFSLEKRLIPRALVLEFLVSKGLVKKNYRGTNFFCCPETTFLQRFVNHFEEASELLRLYGKKLSV</sequence>
<keyword evidence="5" id="KW-1185">Reference proteome</keyword>
<evidence type="ECO:0000313" key="5">
    <source>
        <dbReference type="Proteomes" id="UP001314170"/>
    </source>
</evidence>